<reference evidence="6 7" key="2">
    <citation type="submission" date="2016-10" db="EMBL/GenBank/DDBJ databases">
        <authorList>
            <person name="Varghese N."/>
            <person name="Submissions S."/>
        </authorList>
    </citation>
    <scope>NUCLEOTIDE SEQUENCE [LARGE SCALE GENOMIC DNA]</scope>
    <source>
        <strain evidence="6 7">DSM 24802</strain>
    </source>
</reference>
<dbReference type="GO" id="GO:0003700">
    <property type="term" value="F:DNA-binding transcription factor activity"/>
    <property type="evidence" value="ECO:0007669"/>
    <property type="project" value="InterPro"/>
</dbReference>
<dbReference type="AlphaFoldDB" id="A0AAN5A185"/>
<reference evidence="5" key="3">
    <citation type="submission" date="2023-06" db="EMBL/GenBank/DDBJ databases">
        <authorList>
            <person name="Sun Q."/>
            <person name="Zhou Y."/>
        </authorList>
    </citation>
    <scope>NUCLEOTIDE SEQUENCE</scope>
    <source>
        <strain evidence="5">CGMCC 1.10859</strain>
    </source>
</reference>
<evidence type="ECO:0000313" key="8">
    <source>
        <dbReference type="Proteomes" id="UP000634647"/>
    </source>
</evidence>
<dbReference type="PROSITE" id="PS50949">
    <property type="entry name" value="HTH_GNTR"/>
    <property type="match status" value="1"/>
</dbReference>
<dbReference type="PANTHER" id="PTHR43537:SF5">
    <property type="entry name" value="UXU OPERON TRANSCRIPTIONAL REGULATOR"/>
    <property type="match status" value="1"/>
</dbReference>
<name>A0AAN5A185_9RHOB</name>
<dbReference type="SMART" id="SM00345">
    <property type="entry name" value="HTH_GNTR"/>
    <property type="match status" value="1"/>
</dbReference>
<evidence type="ECO:0000256" key="3">
    <source>
        <dbReference type="ARBA" id="ARBA00023163"/>
    </source>
</evidence>
<keyword evidence="3" id="KW-0804">Transcription</keyword>
<dbReference type="Gene3D" id="1.10.10.10">
    <property type="entry name" value="Winged helix-like DNA-binding domain superfamily/Winged helix DNA-binding domain"/>
    <property type="match status" value="1"/>
</dbReference>
<comment type="caution">
    <text evidence="5">The sequence shown here is derived from an EMBL/GenBank/DDBJ whole genome shotgun (WGS) entry which is preliminary data.</text>
</comment>
<proteinExistence type="predicted"/>
<sequence length="257" mass="27861">MDHGQPRQSESGLIEQLPVFGPAVARQSMREMVFAKLATQIASGILQVGDALPGERNLATAFGVSRETVRGAVQMLAARGIVGIVQGSRTRVISAEVGPLTVGVMRPQEIDRYPVEEVHAARKLIELQVAGDAAERIDDATLARLSDILHDQARMGDDAVRFMLSDREFHGTLYHACGNLLMAELMIDLYSYMIAHRRRAMRRPGAIARSLADHRRIFAGLAAHDRAATEAALSAHLDTILETTKAAITEPVTPPAG</sequence>
<dbReference type="CDD" id="cd07377">
    <property type="entry name" value="WHTH_GntR"/>
    <property type="match status" value="1"/>
</dbReference>
<dbReference type="Pfam" id="PF00392">
    <property type="entry name" value="GntR"/>
    <property type="match status" value="1"/>
</dbReference>
<dbReference type="PRINTS" id="PR00035">
    <property type="entry name" value="HTHGNTR"/>
</dbReference>
<dbReference type="EMBL" id="BNAB01000021">
    <property type="protein sequence ID" value="GHE05091.1"/>
    <property type="molecule type" value="Genomic_DNA"/>
</dbReference>
<dbReference type="InterPro" id="IPR008920">
    <property type="entry name" value="TF_FadR/GntR_C"/>
</dbReference>
<dbReference type="SUPFAM" id="SSF48008">
    <property type="entry name" value="GntR ligand-binding domain-like"/>
    <property type="match status" value="1"/>
</dbReference>
<dbReference type="Proteomes" id="UP000634647">
    <property type="component" value="Unassembled WGS sequence"/>
</dbReference>
<evidence type="ECO:0000313" key="6">
    <source>
        <dbReference type="EMBL" id="SDX66838.1"/>
    </source>
</evidence>
<dbReference type="SUPFAM" id="SSF46785">
    <property type="entry name" value="Winged helix' DNA-binding domain"/>
    <property type="match status" value="1"/>
</dbReference>
<dbReference type="InterPro" id="IPR011711">
    <property type="entry name" value="GntR_C"/>
</dbReference>
<evidence type="ECO:0000313" key="5">
    <source>
        <dbReference type="EMBL" id="GHE05091.1"/>
    </source>
</evidence>
<accession>A0AAN5A185</accession>
<dbReference type="EMBL" id="FNOB01000023">
    <property type="protein sequence ID" value="SDX66838.1"/>
    <property type="molecule type" value="Genomic_DNA"/>
</dbReference>
<feature type="domain" description="HTH gntR-type" evidence="4">
    <location>
        <begin position="27"/>
        <end position="95"/>
    </location>
</feature>
<dbReference type="GO" id="GO:0003677">
    <property type="term" value="F:DNA binding"/>
    <property type="evidence" value="ECO:0007669"/>
    <property type="project" value="UniProtKB-KW"/>
</dbReference>
<keyword evidence="7" id="KW-1185">Reference proteome</keyword>
<dbReference type="PANTHER" id="PTHR43537">
    <property type="entry name" value="TRANSCRIPTIONAL REGULATOR, GNTR FAMILY"/>
    <property type="match status" value="1"/>
</dbReference>
<dbReference type="SMART" id="SM00895">
    <property type="entry name" value="FCD"/>
    <property type="match status" value="1"/>
</dbReference>
<dbReference type="InterPro" id="IPR000524">
    <property type="entry name" value="Tscrpt_reg_HTH_GntR"/>
</dbReference>
<evidence type="ECO:0000259" key="4">
    <source>
        <dbReference type="PROSITE" id="PS50949"/>
    </source>
</evidence>
<dbReference type="InterPro" id="IPR036388">
    <property type="entry name" value="WH-like_DNA-bd_sf"/>
</dbReference>
<dbReference type="Pfam" id="PF07729">
    <property type="entry name" value="FCD"/>
    <property type="match status" value="1"/>
</dbReference>
<gene>
    <name evidence="5" type="ORF">GCM10008024_34640</name>
    <name evidence="6" type="ORF">SAMN05444006_12348</name>
</gene>
<keyword evidence="2" id="KW-0238">DNA-binding</keyword>
<protein>
    <submittedName>
        <fullName evidence="5">GntR family transcriptional regulator</fullName>
    </submittedName>
    <submittedName>
        <fullName evidence="6">Transcriptional regulator, GntR family</fullName>
    </submittedName>
</protein>
<keyword evidence="1" id="KW-0805">Transcription regulation</keyword>
<organism evidence="5 8">
    <name type="scientific">Allgaiera indica</name>
    <dbReference type="NCBI Taxonomy" id="765699"/>
    <lineage>
        <taxon>Bacteria</taxon>
        <taxon>Pseudomonadati</taxon>
        <taxon>Pseudomonadota</taxon>
        <taxon>Alphaproteobacteria</taxon>
        <taxon>Rhodobacterales</taxon>
        <taxon>Paracoccaceae</taxon>
        <taxon>Allgaiera</taxon>
    </lineage>
</organism>
<dbReference type="RefSeq" id="WP_035839441.1">
    <property type="nucleotide sequence ID" value="NZ_BNAB01000021.1"/>
</dbReference>
<dbReference type="Gene3D" id="1.20.120.530">
    <property type="entry name" value="GntR ligand-binding domain-like"/>
    <property type="match status" value="1"/>
</dbReference>
<reference evidence="5" key="1">
    <citation type="journal article" date="2014" name="Int. J. Syst. Evol. Microbiol.">
        <title>Complete genome sequence of Corynebacterium casei LMG S-19264T (=DSM 44701T), isolated from a smear-ripened cheese.</title>
        <authorList>
            <consortium name="US DOE Joint Genome Institute (JGI-PGF)"/>
            <person name="Walter F."/>
            <person name="Albersmeier A."/>
            <person name="Kalinowski J."/>
            <person name="Ruckert C."/>
        </authorList>
    </citation>
    <scope>NUCLEOTIDE SEQUENCE</scope>
    <source>
        <strain evidence="5">CGMCC 1.10859</strain>
    </source>
</reference>
<dbReference type="InterPro" id="IPR036390">
    <property type="entry name" value="WH_DNA-bd_sf"/>
</dbReference>
<dbReference type="Proteomes" id="UP000199541">
    <property type="component" value="Unassembled WGS sequence"/>
</dbReference>
<evidence type="ECO:0000313" key="7">
    <source>
        <dbReference type="Proteomes" id="UP000199541"/>
    </source>
</evidence>
<evidence type="ECO:0000256" key="2">
    <source>
        <dbReference type="ARBA" id="ARBA00023125"/>
    </source>
</evidence>
<evidence type="ECO:0000256" key="1">
    <source>
        <dbReference type="ARBA" id="ARBA00023015"/>
    </source>
</evidence>